<evidence type="ECO:0000256" key="11">
    <source>
        <dbReference type="SAM" id="MobiDB-lite"/>
    </source>
</evidence>
<dbReference type="GO" id="GO:0009279">
    <property type="term" value="C:cell outer membrane"/>
    <property type="evidence" value="ECO:0007669"/>
    <property type="project" value="UniProtKB-SubCell"/>
</dbReference>
<accession>A0A1S2CXA9</accession>
<dbReference type="GO" id="GO:0015144">
    <property type="term" value="F:carbohydrate transmembrane transporter activity"/>
    <property type="evidence" value="ECO:0007669"/>
    <property type="project" value="TreeGrafter"/>
</dbReference>
<proteinExistence type="inferred from homology"/>
<dbReference type="GO" id="GO:0015288">
    <property type="term" value="F:porin activity"/>
    <property type="evidence" value="ECO:0007669"/>
    <property type="project" value="UniProtKB-KW"/>
</dbReference>
<dbReference type="InterPro" id="IPR050286">
    <property type="entry name" value="G_neg_Bact_CarbUptk_Porin"/>
</dbReference>
<dbReference type="CDD" id="cd01346">
    <property type="entry name" value="Maltoporin-like"/>
    <property type="match status" value="1"/>
</dbReference>
<dbReference type="SUPFAM" id="SSF56935">
    <property type="entry name" value="Porins"/>
    <property type="match status" value="1"/>
</dbReference>
<evidence type="ECO:0000256" key="5">
    <source>
        <dbReference type="ARBA" id="ARBA00022692"/>
    </source>
</evidence>
<feature type="signal peptide" evidence="12">
    <location>
        <begin position="1"/>
        <end position="22"/>
    </location>
</feature>
<keyword evidence="6 12" id="KW-0732">Signal</keyword>
<sequence length="509" mass="55280">MFKSKLALAVALGLGMSSPLWAAQASVGGESVEEERVEEERVEARLAALEARVQAAEARAEAAESRASQAEVKASAASEQAQVADSRSQKVDEKTAGAQGFEFHGYARSGLLVNSNGNGGRGGPYLTPAGSVGGAVGRLGNEDDTYMEANLLKTQTFEDGSWARYKLMLADGVETSNDWTASDSSLNTRQVFAEIGNLASFDGPFKNAVLWAGKRFDRDNFDIHWLDSDVVFLAGTGGGVYDVQLADSWKANFSLYGRDYGDISASGLSDIESYILTMNNRVGNWQWMVNGLSAKDNDARINDKGAGSEAADKGAHTLLAYHGESFFGINPGFAKAAVLYGHGLGAELKGLGSDSELLPDADAVRVAVFGATDLNSRWRFAPALLAEQSQDRYVKGDEYRWLTFNTRVAQVLSQNVELVYEAAWQYMDLNPKGYKGRQAVNGNFTKLTFAPTFKAQTAGFFERPELRVFASWMDWSSELDNYASDDAMGQSNFTAGGEWNFGVQMETWF</sequence>
<dbReference type="Pfam" id="PF11471">
    <property type="entry name" value="Sugarporin_N"/>
    <property type="match status" value="1"/>
</dbReference>
<dbReference type="EMBL" id="MKFU01000012">
    <property type="protein sequence ID" value="OHY93364.1"/>
    <property type="molecule type" value="Genomic_DNA"/>
</dbReference>
<evidence type="ECO:0000256" key="10">
    <source>
        <dbReference type="ARBA" id="ARBA00023237"/>
    </source>
</evidence>
<dbReference type="Pfam" id="PF02264">
    <property type="entry name" value="LamB"/>
    <property type="match status" value="1"/>
</dbReference>
<organism evidence="14 15">
    <name type="scientific">Aeromonas sobria</name>
    <dbReference type="NCBI Taxonomy" id="646"/>
    <lineage>
        <taxon>Bacteria</taxon>
        <taxon>Pseudomonadati</taxon>
        <taxon>Pseudomonadota</taxon>
        <taxon>Gammaproteobacteria</taxon>
        <taxon>Aeromonadales</taxon>
        <taxon>Aeromonadaceae</taxon>
        <taxon>Aeromonas</taxon>
    </lineage>
</organism>
<dbReference type="PANTHER" id="PTHR38762:SF1">
    <property type="entry name" value="CRYPTIC OUTER MEMBRANE PORIN BGLH-RELATED"/>
    <property type="match status" value="1"/>
</dbReference>
<dbReference type="PANTHER" id="PTHR38762">
    <property type="entry name" value="CRYPTIC OUTER MEMBRANE PORIN BGLH-RELATED"/>
    <property type="match status" value="1"/>
</dbReference>
<dbReference type="InterPro" id="IPR003192">
    <property type="entry name" value="Porin_LamB"/>
</dbReference>
<comment type="similarity">
    <text evidence="2">Belongs to the porin LamB (TC 1.B.3) family.</text>
</comment>
<keyword evidence="3" id="KW-0813">Transport</keyword>
<feature type="region of interest" description="Disordered" evidence="11">
    <location>
        <begin position="70"/>
        <end position="94"/>
    </location>
</feature>
<feature type="domain" description="LamB-type porin N-terminal" evidence="13">
    <location>
        <begin position="42"/>
        <end position="71"/>
    </location>
</feature>
<dbReference type="GO" id="GO:0015774">
    <property type="term" value="P:polysaccharide transport"/>
    <property type="evidence" value="ECO:0007669"/>
    <property type="project" value="TreeGrafter"/>
</dbReference>
<dbReference type="OrthoDB" id="106611at2"/>
<evidence type="ECO:0000256" key="2">
    <source>
        <dbReference type="ARBA" id="ARBA00007055"/>
    </source>
</evidence>
<evidence type="ECO:0000259" key="13">
    <source>
        <dbReference type="Pfam" id="PF11471"/>
    </source>
</evidence>
<dbReference type="InterPro" id="IPR036998">
    <property type="entry name" value="Porin_LamB_sf"/>
</dbReference>
<name>A0A1S2CXA9_AERSO</name>
<keyword evidence="8" id="KW-0626">Porin</keyword>
<evidence type="ECO:0000313" key="14">
    <source>
        <dbReference type="EMBL" id="OHY93364.1"/>
    </source>
</evidence>
<evidence type="ECO:0000313" key="15">
    <source>
        <dbReference type="Proteomes" id="UP000179934"/>
    </source>
</evidence>
<protein>
    <submittedName>
        <fullName evidence="14">Porin</fullName>
    </submittedName>
</protein>
<reference evidence="14 15" key="1">
    <citation type="submission" date="2016-09" db="EMBL/GenBank/DDBJ databases">
        <title>Draft Genome Sequence of Aeromonas sobria Strain 08005, Isolated from Sick Rana catesbeiana.</title>
        <authorList>
            <person name="Yang Q."/>
        </authorList>
    </citation>
    <scope>NUCLEOTIDE SEQUENCE [LARGE SCALE GENOMIC DNA]</scope>
    <source>
        <strain evidence="14 15">08005</strain>
    </source>
</reference>
<dbReference type="Gene3D" id="2.40.170.10">
    <property type="entry name" value="Porin, LamB type"/>
    <property type="match status" value="1"/>
</dbReference>
<evidence type="ECO:0000256" key="9">
    <source>
        <dbReference type="ARBA" id="ARBA00023136"/>
    </source>
</evidence>
<feature type="chain" id="PRO_5010167724" evidence="12">
    <location>
        <begin position="23"/>
        <end position="509"/>
    </location>
</feature>
<keyword evidence="5" id="KW-0812">Transmembrane</keyword>
<dbReference type="GO" id="GO:0006811">
    <property type="term" value="P:monoatomic ion transport"/>
    <property type="evidence" value="ECO:0007669"/>
    <property type="project" value="UniProtKB-KW"/>
</dbReference>
<evidence type="ECO:0000256" key="12">
    <source>
        <dbReference type="SAM" id="SignalP"/>
    </source>
</evidence>
<evidence type="ECO:0000256" key="6">
    <source>
        <dbReference type="ARBA" id="ARBA00022729"/>
    </source>
</evidence>
<keyword evidence="10" id="KW-0998">Cell outer membrane</keyword>
<dbReference type="InterPro" id="IPR021570">
    <property type="entry name" value="LamB-type_porin_N_dom"/>
</dbReference>
<comment type="caution">
    <text evidence="14">The sequence shown here is derived from an EMBL/GenBank/DDBJ whole genome shotgun (WGS) entry which is preliminary data.</text>
</comment>
<evidence type="ECO:0000256" key="1">
    <source>
        <dbReference type="ARBA" id="ARBA00004571"/>
    </source>
</evidence>
<evidence type="ECO:0000256" key="3">
    <source>
        <dbReference type="ARBA" id="ARBA00022448"/>
    </source>
</evidence>
<feature type="compositionally biased region" description="Polar residues" evidence="11">
    <location>
        <begin position="77"/>
        <end position="86"/>
    </location>
</feature>
<keyword evidence="4" id="KW-1134">Transmembrane beta strand</keyword>
<evidence type="ECO:0000256" key="8">
    <source>
        <dbReference type="ARBA" id="ARBA00023114"/>
    </source>
</evidence>
<evidence type="ECO:0000256" key="7">
    <source>
        <dbReference type="ARBA" id="ARBA00023065"/>
    </source>
</evidence>
<dbReference type="AlphaFoldDB" id="A0A1S2CXA9"/>
<evidence type="ECO:0000256" key="4">
    <source>
        <dbReference type="ARBA" id="ARBA00022452"/>
    </source>
</evidence>
<gene>
    <name evidence="14" type="ORF">BJD16_03465</name>
</gene>
<comment type="subcellular location">
    <subcellularLocation>
        <location evidence="1">Cell outer membrane</location>
        <topology evidence="1">Multi-pass membrane protein</topology>
    </subcellularLocation>
</comment>
<dbReference type="GO" id="GO:0046930">
    <property type="term" value="C:pore complex"/>
    <property type="evidence" value="ECO:0007669"/>
    <property type="project" value="UniProtKB-KW"/>
</dbReference>
<keyword evidence="9" id="KW-0472">Membrane</keyword>
<dbReference type="STRING" id="646.BJD16_03465"/>
<keyword evidence="7" id="KW-0406">Ion transport</keyword>
<dbReference type="Proteomes" id="UP000179934">
    <property type="component" value="Unassembled WGS sequence"/>
</dbReference>